<feature type="transmembrane region" description="Helical" evidence="5">
    <location>
        <begin position="309"/>
        <end position="334"/>
    </location>
</feature>
<dbReference type="PROSITE" id="PS00375">
    <property type="entry name" value="UDPGT"/>
    <property type="match status" value="1"/>
</dbReference>
<dbReference type="OrthoDB" id="5835829at2759"/>
<evidence type="ECO:0000313" key="7">
    <source>
        <dbReference type="Proteomes" id="UP000502823"/>
    </source>
</evidence>
<dbReference type="InterPro" id="IPR035595">
    <property type="entry name" value="UDP_glycos_trans_CS"/>
</dbReference>
<keyword evidence="5" id="KW-0732">Signal</keyword>
<keyword evidence="3 4" id="KW-0808">Transferase</keyword>
<evidence type="ECO:0000256" key="1">
    <source>
        <dbReference type="ARBA" id="ARBA00009995"/>
    </source>
</evidence>
<dbReference type="FunFam" id="3.40.50.2000:FF:000050">
    <property type="entry name" value="UDP-glucuronosyltransferase"/>
    <property type="match status" value="1"/>
</dbReference>
<organism evidence="6 7">
    <name type="scientific">Coptotermes formosanus</name>
    <name type="common">Formosan subterranean termite</name>
    <dbReference type="NCBI Taxonomy" id="36987"/>
    <lineage>
        <taxon>Eukaryota</taxon>
        <taxon>Metazoa</taxon>
        <taxon>Ecdysozoa</taxon>
        <taxon>Arthropoda</taxon>
        <taxon>Hexapoda</taxon>
        <taxon>Insecta</taxon>
        <taxon>Pterygota</taxon>
        <taxon>Neoptera</taxon>
        <taxon>Polyneoptera</taxon>
        <taxon>Dictyoptera</taxon>
        <taxon>Blattodea</taxon>
        <taxon>Blattoidea</taxon>
        <taxon>Termitoidae</taxon>
        <taxon>Rhinotermitidae</taxon>
        <taxon>Coptotermes</taxon>
    </lineage>
</organism>
<dbReference type="Gene3D" id="3.40.50.2000">
    <property type="entry name" value="Glycogen Phosphorylase B"/>
    <property type="match status" value="2"/>
</dbReference>
<gene>
    <name evidence="6" type="ORF">Cfor_10048</name>
</gene>
<keyword evidence="2 4" id="KW-0328">Glycosyltransferase</keyword>
<dbReference type="CDD" id="cd03784">
    <property type="entry name" value="GT1_Gtf-like"/>
    <property type="match status" value="1"/>
</dbReference>
<evidence type="ECO:0000313" key="6">
    <source>
        <dbReference type="EMBL" id="GFG31894.1"/>
    </source>
</evidence>
<dbReference type="Proteomes" id="UP000502823">
    <property type="component" value="Unassembled WGS sequence"/>
</dbReference>
<feature type="chain" id="PRO_5027148187" description="UDP-glucuronosyltransferase" evidence="5">
    <location>
        <begin position="20"/>
        <end position="362"/>
    </location>
</feature>
<proteinExistence type="inferred from homology"/>
<dbReference type="InParanoid" id="A0A6L2PHH3"/>
<dbReference type="GO" id="GO:0015020">
    <property type="term" value="F:glucuronosyltransferase activity"/>
    <property type="evidence" value="ECO:0007669"/>
    <property type="project" value="UniProtKB-EC"/>
</dbReference>
<dbReference type="InterPro" id="IPR050271">
    <property type="entry name" value="UDP-glycosyltransferase"/>
</dbReference>
<dbReference type="FunCoup" id="A0A6L2PHH3">
    <property type="interactions" value="212"/>
</dbReference>
<protein>
    <recommendedName>
        <fullName evidence="5">UDP-glucuronosyltransferase</fullName>
        <ecNumber evidence="5">2.4.1.17</ecNumber>
    </recommendedName>
</protein>
<dbReference type="EMBL" id="BLKM01000335">
    <property type="protein sequence ID" value="GFG31894.1"/>
    <property type="molecule type" value="Genomic_DNA"/>
</dbReference>
<dbReference type="Pfam" id="PF00201">
    <property type="entry name" value="UDPGT"/>
    <property type="match status" value="1"/>
</dbReference>
<dbReference type="PANTHER" id="PTHR48043:SF159">
    <property type="entry name" value="EG:EG0003.4 PROTEIN-RELATED"/>
    <property type="match status" value="1"/>
</dbReference>
<evidence type="ECO:0000256" key="3">
    <source>
        <dbReference type="ARBA" id="ARBA00022679"/>
    </source>
</evidence>
<evidence type="ECO:0000256" key="2">
    <source>
        <dbReference type="ARBA" id="ARBA00022676"/>
    </source>
</evidence>
<comment type="similarity">
    <text evidence="1 4">Belongs to the UDP-glycosyltransferase family.</text>
</comment>
<sequence>MSPAWLFVLILVPVSMCRGAKVLGMFPFPARSHLIVQKALMYELARRGHEVTVVSPFPENKAIPNYTEIEVRITMNDLIGDIVPNYVQVGGMHVKPPEKLPQVRNVKRTLLICELQKYLDEAPHGVIYFSMGSNLQSSSMPESKRDAFLGAFSKLKQHVLWKWESDTLPGQPNNVKLGKWLPQSDILAHPNVRLFITHGGLLSTQEAIHRGVPLLGIPIFADQSLNMNRAVTAGYGLMVGLQNVTMESLLWGITEIIENPKYRERAQHFSRIYRDQPLTPLEQAAYWTEYVIRHKGAPHLRSAALDLAWYQYFLLDVIAVLALAVGSVVLIIFLTLRTILRKIRGGGRSEEDDKLLRNKKRS</sequence>
<keyword evidence="5" id="KW-0812">Transmembrane</keyword>
<dbReference type="AlphaFoldDB" id="A0A6L2PHH3"/>
<keyword evidence="5" id="KW-0472">Membrane</keyword>
<dbReference type="EC" id="2.4.1.17" evidence="5"/>
<dbReference type="InterPro" id="IPR002213">
    <property type="entry name" value="UDP_glucos_trans"/>
</dbReference>
<feature type="signal peptide" evidence="5">
    <location>
        <begin position="1"/>
        <end position="19"/>
    </location>
</feature>
<reference evidence="7" key="1">
    <citation type="submission" date="2020-01" db="EMBL/GenBank/DDBJ databases">
        <title>Draft genome sequence of the Termite Coptotermes fromosanus.</title>
        <authorList>
            <person name="Itakura S."/>
            <person name="Yosikawa Y."/>
            <person name="Umezawa K."/>
        </authorList>
    </citation>
    <scope>NUCLEOTIDE SEQUENCE [LARGE SCALE GENOMIC DNA]</scope>
</reference>
<comment type="catalytic activity">
    <reaction evidence="5">
        <text>glucuronate acceptor + UDP-alpha-D-glucuronate = acceptor beta-D-glucuronoside + UDP + H(+)</text>
        <dbReference type="Rhea" id="RHEA:21032"/>
        <dbReference type="ChEBI" id="CHEBI:15378"/>
        <dbReference type="ChEBI" id="CHEBI:58052"/>
        <dbReference type="ChEBI" id="CHEBI:58223"/>
        <dbReference type="ChEBI" id="CHEBI:132367"/>
        <dbReference type="ChEBI" id="CHEBI:132368"/>
        <dbReference type="EC" id="2.4.1.17"/>
    </reaction>
</comment>
<dbReference type="PANTHER" id="PTHR48043">
    <property type="entry name" value="EG:EG0003.4 PROTEIN-RELATED"/>
    <property type="match status" value="1"/>
</dbReference>
<comment type="caution">
    <text evidence="6">The sequence shown here is derived from an EMBL/GenBank/DDBJ whole genome shotgun (WGS) entry which is preliminary data.</text>
</comment>
<dbReference type="GO" id="GO:0016020">
    <property type="term" value="C:membrane"/>
    <property type="evidence" value="ECO:0007669"/>
    <property type="project" value="UniProtKB-SubCell"/>
</dbReference>
<name>A0A6L2PHH3_COPFO</name>
<dbReference type="SUPFAM" id="SSF53756">
    <property type="entry name" value="UDP-Glycosyltransferase/glycogen phosphorylase"/>
    <property type="match status" value="1"/>
</dbReference>
<accession>A0A6L2PHH3</accession>
<keyword evidence="5" id="KW-1133">Transmembrane helix</keyword>
<evidence type="ECO:0000256" key="4">
    <source>
        <dbReference type="RuleBase" id="RU003718"/>
    </source>
</evidence>
<keyword evidence="7" id="KW-1185">Reference proteome</keyword>
<evidence type="ECO:0000256" key="5">
    <source>
        <dbReference type="RuleBase" id="RU362059"/>
    </source>
</evidence>
<comment type="subcellular location">
    <subcellularLocation>
        <location evidence="5">Membrane</location>
        <topology evidence="5">Single-pass membrane protein</topology>
    </subcellularLocation>
</comment>